<reference evidence="2 3" key="1">
    <citation type="submission" date="2020-04" db="EMBL/GenBank/DDBJ databases">
        <title>Perkinsus olseni comparative genomics.</title>
        <authorList>
            <person name="Bogema D.R."/>
        </authorList>
    </citation>
    <scope>NUCLEOTIDE SEQUENCE [LARGE SCALE GENOMIC DNA]</scope>
    <source>
        <strain evidence="2">ATCC PRA-205</strain>
    </source>
</reference>
<feature type="compositionally biased region" description="Basic and acidic residues" evidence="1">
    <location>
        <begin position="394"/>
        <end position="405"/>
    </location>
</feature>
<gene>
    <name evidence="2" type="ORF">FOZ62_011568</name>
</gene>
<evidence type="ECO:0000313" key="2">
    <source>
        <dbReference type="EMBL" id="KAF4728293.1"/>
    </source>
</evidence>
<sequence>MSPRGVSDVVEVKSSSSEESLTFAEDVYERTPAARRLKGGRRKRQPTVDLTADESAAKKKRKPARRGMSLVEGKEDKTSSTTGREDAAGEGGARPAASAIGGYNRFAANCIGSRGKGQRRRKQGSSFGGHNEDKVLGRRYRDEEESPPKAERTPLARAKQQRGPQRLEPLSSEGSRRNGGGSQAAVSVVSPPPPPRRAEQWPYPVKLSPLKKELAGDFDGRSSVSTAAATESSVGLRTRVNSRRGGDDVPQPQPLKVDAAIKDESEELDDRACVQGEPSARSSRQRHAPNRGQVVQPESSAGQAGEGRREKASDPRGRSPSRSAAGAAFSEERRTCSGSRGTARERTSCRNTAEDIPRQRTRRLSDDGAVAKASGDKRAEPRNAERKARRRKERGGPKPPETKDEIDSDWEWKGPQSSSSSSSSGEVYLRNGEPIEVERLCPVRGCHETVPASELDSHILARHQGSSHAAEVRRRFENERAFKERKEKPAEERPKFAGVRCPTPLVGLLLAQGSTSWVPVNYRPHPEIEKGLAEGGFQQHPQQGWTLARICASLIYSCRIERIGKMRERCLEELLSRVYQPIMEKLPRTERNGELEPIRQAMCEAYKRRTMSMDHRATVLLLWRYSKTLLQ</sequence>
<evidence type="ECO:0000313" key="3">
    <source>
        <dbReference type="Proteomes" id="UP000574390"/>
    </source>
</evidence>
<dbReference type="EMBL" id="JABANM010017135">
    <property type="protein sequence ID" value="KAF4728293.1"/>
    <property type="molecule type" value="Genomic_DNA"/>
</dbReference>
<feature type="compositionally biased region" description="Basic residues" evidence="1">
    <location>
        <begin position="33"/>
        <end position="45"/>
    </location>
</feature>
<name>A0A7J6S6C5_PEROL</name>
<organism evidence="2 3">
    <name type="scientific">Perkinsus olseni</name>
    <name type="common">Perkinsus atlanticus</name>
    <dbReference type="NCBI Taxonomy" id="32597"/>
    <lineage>
        <taxon>Eukaryota</taxon>
        <taxon>Sar</taxon>
        <taxon>Alveolata</taxon>
        <taxon>Perkinsozoa</taxon>
        <taxon>Perkinsea</taxon>
        <taxon>Perkinsida</taxon>
        <taxon>Perkinsidae</taxon>
        <taxon>Perkinsus</taxon>
    </lineage>
</organism>
<protein>
    <submittedName>
        <fullName evidence="2">Uncharacterized protein</fullName>
    </submittedName>
</protein>
<feature type="compositionally biased region" description="Basic and acidic residues" evidence="1">
    <location>
        <begin position="210"/>
        <end position="220"/>
    </location>
</feature>
<feature type="region of interest" description="Disordered" evidence="1">
    <location>
        <begin position="1"/>
        <end position="428"/>
    </location>
</feature>
<feature type="compositionally biased region" description="Basic and acidic residues" evidence="1">
    <location>
        <begin position="72"/>
        <end position="87"/>
    </location>
</feature>
<comment type="caution">
    <text evidence="2">The sequence shown here is derived from an EMBL/GenBank/DDBJ whole genome shotgun (WGS) entry which is preliminary data.</text>
</comment>
<feature type="compositionally biased region" description="Low complexity" evidence="1">
    <location>
        <begin position="318"/>
        <end position="329"/>
    </location>
</feature>
<feature type="compositionally biased region" description="Basic and acidic residues" evidence="1">
    <location>
        <begin position="130"/>
        <end position="154"/>
    </location>
</feature>
<feature type="compositionally biased region" description="Basic and acidic residues" evidence="1">
    <location>
        <begin position="374"/>
        <end position="386"/>
    </location>
</feature>
<feature type="compositionally biased region" description="Basic and acidic residues" evidence="1">
    <location>
        <begin position="342"/>
        <end position="366"/>
    </location>
</feature>
<accession>A0A7J6S6C5</accession>
<feature type="compositionally biased region" description="Low complexity" evidence="1">
    <location>
        <begin position="222"/>
        <end position="234"/>
    </location>
</feature>
<proteinExistence type="predicted"/>
<evidence type="ECO:0000256" key="1">
    <source>
        <dbReference type="SAM" id="MobiDB-lite"/>
    </source>
</evidence>
<dbReference type="Proteomes" id="UP000574390">
    <property type="component" value="Unassembled WGS sequence"/>
</dbReference>
<feature type="compositionally biased region" description="Low complexity" evidence="1">
    <location>
        <begin position="1"/>
        <end position="20"/>
    </location>
</feature>
<feature type="compositionally biased region" description="Basic and acidic residues" evidence="1">
    <location>
        <begin position="306"/>
        <end position="317"/>
    </location>
</feature>
<dbReference type="AlphaFoldDB" id="A0A7J6S6C5"/>